<keyword evidence="4" id="KW-0239">DNA-directed DNA polymerase</keyword>
<dbReference type="GO" id="GO:0003677">
    <property type="term" value="F:DNA binding"/>
    <property type="evidence" value="ECO:0007669"/>
    <property type="project" value="InterPro"/>
</dbReference>
<dbReference type="AlphaFoldDB" id="A0A520MRE2"/>
<reference evidence="8 9" key="1">
    <citation type="submission" date="2019-02" db="EMBL/GenBank/DDBJ databases">
        <title>Prokaryotic population dynamics and viral predation in marine succession experiment using metagenomics: the confinement effect.</title>
        <authorList>
            <person name="Haro-Moreno J.M."/>
            <person name="Rodriguez-Valera F."/>
            <person name="Lopez-Perez M."/>
        </authorList>
    </citation>
    <scope>NUCLEOTIDE SEQUENCE [LARGE SCALE GENOMIC DNA]</scope>
    <source>
        <strain evidence="8">MED-G166</strain>
    </source>
</reference>
<comment type="caution">
    <text evidence="8">The sequence shown here is derived from an EMBL/GenBank/DDBJ whole genome shotgun (WGS) entry which is preliminary data.</text>
</comment>
<keyword evidence="1 8" id="KW-0808">Transferase</keyword>
<dbReference type="InterPro" id="IPR027417">
    <property type="entry name" value="P-loop_NTPase"/>
</dbReference>
<dbReference type="Gene3D" id="1.20.272.10">
    <property type="match status" value="1"/>
</dbReference>
<dbReference type="SUPFAM" id="SSF52540">
    <property type="entry name" value="P-loop containing nucleoside triphosphate hydrolases"/>
    <property type="match status" value="1"/>
</dbReference>
<dbReference type="GO" id="GO:0006261">
    <property type="term" value="P:DNA-templated DNA replication"/>
    <property type="evidence" value="ECO:0007669"/>
    <property type="project" value="TreeGrafter"/>
</dbReference>
<dbReference type="SUPFAM" id="SSF48019">
    <property type="entry name" value="post-AAA+ oligomerization domain-like"/>
    <property type="match status" value="1"/>
</dbReference>
<dbReference type="InterPro" id="IPR005790">
    <property type="entry name" value="DNA_polIII_delta"/>
</dbReference>
<accession>A0A520MRE2</accession>
<evidence type="ECO:0000313" key="8">
    <source>
        <dbReference type="EMBL" id="RZO23787.1"/>
    </source>
</evidence>
<evidence type="ECO:0000256" key="7">
    <source>
        <dbReference type="NCBIfam" id="TIGR01128"/>
    </source>
</evidence>
<evidence type="ECO:0000256" key="4">
    <source>
        <dbReference type="ARBA" id="ARBA00022932"/>
    </source>
</evidence>
<dbReference type="GO" id="GO:0003887">
    <property type="term" value="F:DNA-directed DNA polymerase activity"/>
    <property type="evidence" value="ECO:0007669"/>
    <property type="project" value="UniProtKB-UniRule"/>
</dbReference>
<evidence type="ECO:0000256" key="2">
    <source>
        <dbReference type="ARBA" id="ARBA00022695"/>
    </source>
</evidence>
<dbReference type="NCBIfam" id="TIGR01128">
    <property type="entry name" value="holA"/>
    <property type="match status" value="1"/>
</dbReference>
<comment type="similarity">
    <text evidence="5">Belongs to the DNA polymerase HolA subunit family.</text>
</comment>
<dbReference type="EC" id="2.7.7.7" evidence="7"/>
<proteinExistence type="inferred from homology"/>
<sequence length="321" mass="36974">MSAKLIKAIKFTLSATDNVNKYFLFGDEHILMYQVKNHCLKTLDIKLLEKFYIDIADENFDANLDQCLMSNSLFNEQKVVFLTLSKNRLNKELVERFKKIMAYETDNILITEITNLSKKVIEKDIISILDGDGCFIDCSSPYDSEIENYLKNNLPVFLNKNEHIKVLLEMYEGNFSALFNDLEILKILEIKEEKEAMTIFTSNGDKNNYKLIEHISNNESDSALSIINSMKKKDRNSVPLLIWILARDINAIKFIKDGKNLKTLGIWDNQINIYKRISDRTSRESIDKSINTLDGIDKCFKGVLNGDPWNGIKDIVLELSS</sequence>
<dbReference type="GO" id="GO:0009360">
    <property type="term" value="C:DNA polymerase III complex"/>
    <property type="evidence" value="ECO:0007669"/>
    <property type="project" value="UniProtKB-UniRule"/>
</dbReference>
<evidence type="ECO:0000256" key="3">
    <source>
        <dbReference type="ARBA" id="ARBA00022705"/>
    </source>
</evidence>
<gene>
    <name evidence="8" type="primary">holA</name>
    <name evidence="8" type="ORF">EVA99_03200</name>
</gene>
<dbReference type="Proteomes" id="UP000320146">
    <property type="component" value="Unassembled WGS sequence"/>
</dbReference>
<organism evidence="8 9">
    <name type="scientific">SAR86 cluster bacterium</name>
    <dbReference type="NCBI Taxonomy" id="2030880"/>
    <lineage>
        <taxon>Bacteria</taxon>
        <taxon>Pseudomonadati</taxon>
        <taxon>Pseudomonadota</taxon>
        <taxon>Gammaproteobacteria</taxon>
        <taxon>SAR86 cluster</taxon>
    </lineage>
</organism>
<protein>
    <recommendedName>
        <fullName evidence="7">DNA polymerase III subunit delta</fullName>
        <ecNumber evidence="7">2.7.7.7</ecNumber>
    </recommendedName>
</protein>
<evidence type="ECO:0000256" key="1">
    <source>
        <dbReference type="ARBA" id="ARBA00022679"/>
    </source>
</evidence>
<evidence type="ECO:0000313" key="9">
    <source>
        <dbReference type="Proteomes" id="UP000320146"/>
    </source>
</evidence>
<dbReference type="InterPro" id="IPR008921">
    <property type="entry name" value="DNA_pol3_clamp-load_cplx_C"/>
</dbReference>
<evidence type="ECO:0000256" key="5">
    <source>
        <dbReference type="ARBA" id="ARBA00034754"/>
    </source>
</evidence>
<comment type="catalytic activity">
    <reaction evidence="6">
        <text>DNA(n) + a 2'-deoxyribonucleoside 5'-triphosphate = DNA(n+1) + diphosphate</text>
        <dbReference type="Rhea" id="RHEA:22508"/>
        <dbReference type="Rhea" id="RHEA-COMP:17339"/>
        <dbReference type="Rhea" id="RHEA-COMP:17340"/>
        <dbReference type="ChEBI" id="CHEBI:33019"/>
        <dbReference type="ChEBI" id="CHEBI:61560"/>
        <dbReference type="ChEBI" id="CHEBI:173112"/>
        <dbReference type="EC" id="2.7.7.7"/>
    </reaction>
</comment>
<dbReference type="EMBL" id="SHBL01000025">
    <property type="protein sequence ID" value="RZO23787.1"/>
    <property type="molecule type" value="Genomic_DNA"/>
</dbReference>
<dbReference type="PANTHER" id="PTHR34388:SF1">
    <property type="entry name" value="DNA POLYMERASE III SUBUNIT DELTA"/>
    <property type="match status" value="1"/>
</dbReference>
<dbReference type="PANTHER" id="PTHR34388">
    <property type="entry name" value="DNA POLYMERASE III SUBUNIT DELTA"/>
    <property type="match status" value="1"/>
</dbReference>
<name>A0A520MRE2_9GAMM</name>
<dbReference type="Gene3D" id="3.40.50.300">
    <property type="entry name" value="P-loop containing nucleotide triphosphate hydrolases"/>
    <property type="match status" value="1"/>
</dbReference>
<keyword evidence="3" id="KW-0235">DNA replication</keyword>
<keyword evidence="2 8" id="KW-0548">Nucleotidyltransferase</keyword>
<evidence type="ECO:0000256" key="6">
    <source>
        <dbReference type="ARBA" id="ARBA00049244"/>
    </source>
</evidence>